<proteinExistence type="predicted"/>
<dbReference type="RefSeq" id="WP_106227963.1">
    <property type="nucleotide sequence ID" value="NZ_PVTV01000014.1"/>
</dbReference>
<dbReference type="InterPro" id="IPR016155">
    <property type="entry name" value="Mopterin_synth/thiamin_S_b"/>
</dbReference>
<sequence>MAKPITLLYFAQFRELFGCSQETLDLPDDVATLNDLIQLLCQRGDVWQEQLGGDKAFRAAINQDMVEVTATIPAHAEIALFKPVTGG</sequence>
<keyword evidence="2" id="KW-1185">Reference proteome</keyword>
<accession>A0A2T0XFG5</accession>
<dbReference type="CDD" id="cd00754">
    <property type="entry name" value="Ubl_MoaD"/>
    <property type="match status" value="1"/>
</dbReference>
<dbReference type="InterPro" id="IPR012675">
    <property type="entry name" value="Beta-grasp_dom_sf"/>
</dbReference>
<dbReference type="Proteomes" id="UP000238308">
    <property type="component" value="Unassembled WGS sequence"/>
</dbReference>
<dbReference type="SUPFAM" id="SSF54285">
    <property type="entry name" value="MoaD/ThiS"/>
    <property type="match status" value="1"/>
</dbReference>
<dbReference type="Pfam" id="PF02597">
    <property type="entry name" value="ThiS"/>
    <property type="match status" value="1"/>
</dbReference>
<evidence type="ECO:0000313" key="2">
    <source>
        <dbReference type="Proteomes" id="UP000238308"/>
    </source>
</evidence>
<dbReference type="AlphaFoldDB" id="A0A2T0XFG5"/>
<dbReference type="InterPro" id="IPR003749">
    <property type="entry name" value="ThiS/MoaD-like"/>
</dbReference>
<gene>
    <name evidence="1" type="ORF">BCM14_2127</name>
</gene>
<dbReference type="Gene3D" id="3.10.20.30">
    <property type="match status" value="1"/>
</dbReference>
<protein>
    <submittedName>
        <fullName evidence="1">Molybdopterin synthase subunit MoaD</fullName>
    </submittedName>
</protein>
<dbReference type="EMBL" id="PVTV01000014">
    <property type="protein sequence ID" value="PRY97665.1"/>
    <property type="molecule type" value="Genomic_DNA"/>
</dbReference>
<dbReference type="OrthoDB" id="9801945at2"/>
<name>A0A2T0XFG5_9BURK</name>
<reference evidence="1 2" key="1">
    <citation type="submission" date="2018-03" db="EMBL/GenBank/DDBJ databases">
        <title>Genomic Encyclopedia of Type Strains, Phase III (KMG-III): the genomes of soil and plant-associated and newly described type strains.</title>
        <authorList>
            <person name="Whitman W."/>
        </authorList>
    </citation>
    <scope>NUCLEOTIDE SEQUENCE [LARGE SCALE GENOMIC DNA]</scope>
    <source>
        <strain evidence="1 2">MWH-P2sevCIIIb</strain>
    </source>
</reference>
<evidence type="ECO:0000313" key="1">
    <source>
        <dbReference type="EMBL" id="PRY97665.1"/>
    </source>
</evidence>
<organism evidence="1 2">
    <name type="scientific">Jezberella montanilacus</name>
    <dbReference type="NCBI Taxonomy" id="323426"/>
    <lineage>
        <taxon>Bacteria</taxon>
        <taxon>Pseudomonadati</taxon>
        <taxon>Pseudomonadota</taxon>
        <taxon>Betaproteobacteria</taxon>
        <taxon>Burkholderiales</taxon>
        <taxon>Alcaligenaceae</taxon>
        <taxon>Jezberella</taxon>
    </lineage>
</organism>
<comment type="caution">
    <text evidence="1">The sequence shown here is derived from an EMBL/GenBank/DDBJ whole genome shotgun (WGS) entry which is preliminary data.</text>
</comment>